<dbReference type="eggNOG" id="COG1437">
    <property type="taxonomic scope" value="Bacteria"/>
</dbReference>
<evidence type="ECO:0000313" key="3">
    <source>
        <dbReference type="Proteomes" id="UP000002318"/>
    </source>
</evidence>
<dbReference type="CDD" id="cd07890">
    <property type="entry name" value="CYTH-like_AC_IV-like"/>
    <property type="match status" value="1"/>
</dbReference>
<dbReference type="KEGG" id="ssm:Spirs_2340"/>
<sequence length="188" mass="22198">MSFEVEAKAWVRSEEERHRIEDFLRREARFDAAFHKLDYYYAPSKGMRDSDQLIRIRYLDPKSLENSPAVVTRKEKSFRGKVEINREVEFNVDPASSFEDMLFFFGYSHYITKEKKGYSYYLDSAHIELCEVSGLGYFIEIEVVLPETTDSLPPQKAADNIRSLFDRLGIAETEFEKRYYIELLLEGR</sequence>
<accession>E1R1S9</accession>
<dbReference type="Pfam" id="PF01928">
    <property type="entry name" value="CYTH"/>
    <property type="match status" value="1"/>
</dbReference>
<dbReference type="InterPro" id="IPR008173">
    <property type="entry name" value="Adenylyl_cyclase_CyaB"/>
</dbReference>
<evidence type="ECO:0000259" key="1">
    <source>
        <dbReference type="PROSITE" id="PS51707"/>
    </source>
</evidence>
<keyword evidence="3" id="KW-1185">Reference proteome</keyword>
<dbReference type="InterPro" id="IPR033469">
    <property type="entry name" value="CYTH-like_dom_sf"/>
</dbReference>
<name>E1R1S9_SEDSS</name>
<dbReference type="NCBIfam" id="TIGR00318">
    <property type="entry name" value="cyaB"/>
    <property type="match status" value="1"/>
</dbReference>
<dbReference type="PROSITE" id="PS51707">
    <property type="entry name" value="CYTH"/>
    <property type="match status" value="1"/>
</dbReference>
<dbReference type="PANTHER" id="PTHR21028">
    <property type="entry name" value="SI:CH211-156B7.4"/>
    <property type="match status" value="1"/>
</dbReference>
<dbReference type="PANTHER" id="PTHR21028:SF2">
    <property type="entry name" value="CYTH DOMAIN-CONTAINING PROTEIN"/>
    <property type="match status" value="1"/>
</dbReference>
<dbReference type="RefSeq" id="WP_013254918.1">
    <property type="nucleotide sequence ID" value="NC_014364.1"/>
</dbReference>
<dbReference type="SUPFAM" id="SSF55154">
    <property type="entry name" value="CYTH-like phosphatases"/>
    <property type="match status" value="1"/>
</dbReference>
<dbReference type="AlphaFoldDB" id="E1R1S9"/>
<protein>
    <submittedName>
        <fullName evidence="2">Adenylyl cyclase CyaB</fullName>
    </submittedName>
</protein>
<feature type="domain" description="CYTH" evidence="1">
    <location>
        <begin position="2"/>
        <end position="186"/>
    </location>
</feature>
<dbReference type="InterPro" id="IPR023577">
    <property type="entry name" value="CYTH_domain"/>
</dbReference>
<reference evidence="2 3" key="1">
    <citation type="journal article" date="2010" name="Stand. Genomic Sci.">
        <title>Complete genome sequence of Spirochaeta smaragdinae type strain (SEBR 4228).</title>
        <authorList>
            <person name="Mavromatis K."/>
            <person name="Yasawong M."/>
            <person name="Chertkov O."/>
            <person name="Lapidus A."/>
            <person name="Lucas S."/>
            <person name="Nolan M."/>
            <person name="Del Rio T.G."/>
            <person name="Tice H."/>
            <person name="Cheng J.F."/>
            <person name="Pitluck S."/>
            <person name="Liolios K."/>
            <person name="Ivanova N."/>
            <person name="Tapia R."/>
            <person name="Han C."/>
            <person name="Bruce D."/>
            <person name="Goodwin L."/>
            <person name="Pati A."/>
            <person name="Chen A."/>
            <person name="Palaniappan K."/>
            <person name="Land M."/>
            <person name="Hauser L."/>
            <person name="Chang Y.J."/>
            <person name="Jeffries C.D."/>
            <person name="Detter J.C."/>
            <person name="Rohde M."/>
            <person name="Brambilla E."/>
            <person name="Spring S."/>
            <person name="Goker M."/>
            <person name="Sikorski J."/>
            <person name="Woyke T."/>
            <person name="Bristow J."/>
            <person name="Eisen J.A."/>
            <person name="Markowitz V."/>
            <person name="Hugenholtz P."/>
            <person name="Klenk H.P."/>
            <person name="Kyrpides N.C."/>
        </authorList>
    </citation>
    <scope>NUCLEOTIDE SEQUENCE [LARGE SCALE GENOMIC DNA]</scope>
    <source>
        <strain evidence="3">DSM 11293 / JCM 15392 / SEBR 4228</strain>
    </source>
</reference>
<dbReference type="OrthoDB" id="370410at2"/>
<organism evidence="2 3">
    <name type="scientific">Sediminispirochaeta smaragdinae (strain DSM 11293 / JCM 15392 / SEBR 4228)</name>
    <name type="common">Spirochaeta smaragdinae</name>
    <dbReference type="NCBI Taxonomy" id="573413"/>
    <lineage>
        <taxon>Bacteria</taxon>
        <taxon>Pseudomonadati</taxon>
        <taxon>Spirochaetota</taxon>
        <taxon>Spirochaetia</taxon>
        <taxon>Spirochaetales</taxon>
        <taxon>Spirochaetaceae</taxon>
        <taxon>Sediminispirochaeta</taxon>
    </lineage>
</organism>
<proteinExistence type="predicted"/>
<dbReference type="HOGENOM" id="CLU_098317_0_0_12"/>
<dbReference type="SMART" id="SM01118">
    <property type="entry name" value="CYTH"/>
    <property type="match status" value="1"/>
</dbReference>
<dbReference type="STRING" id="573413.Spirs_2340"/>
<dbReference type="EMBL" id="CP002116">
    <property type="protein sequence ID" value="ADK81455.1"/>
    <property type="molecule type" value="Genomic_DNA"/>
</dbReference>
<gene>
    <name evidence="2" type="ordered locus">Spirs_2340</name>
</gene>
<dbReference type="Proteomes" id="UP000002318">
    <property type="component" value="Chromosome"/>
</dbReference>
<dbReference type="Gene3D" id="2.40.320.10">
    <property type="entry name" value="Hypothetical Protein Pfu-838710-001"/>
    <property type="match status" value="1"/>
</dbReference>
<evidence type="ECO:0000313" key="2">
    <source>
        <dbReference type="EMBL" id="ADK81455.1"/>
    </source>
</evidence>